<organism evidence="3 5">
    <name type="scientific">Candidatus Methylacidithermus pantelleriae</name>
    <dbReference type="NCBI Taxonomy" id="2744239"/>
    <lineage>
        <taxon>Bacteria</taxon>
        <taxon>Pseudomonadati</taxon>
        <taxon>Verrucomicrobiota</taxon>
        <taxon>Methylacidiphilae</taxon>
        <taxon>Methylacidiphilales</taxon>
        <taxon>Methylacidiphilaceae</taxon>
        <taxon>Candidatus Methylacidithermus</taxon>
    </lineage>
</organism>
<evidence type="ECO:0000256" key="2">
    <source>
        <dbReference type="SAM" id="SignalP"/>
    </source>
</evidence>
<dbReference type="RefSeq" id="WP_174581799.1">
    <property type="nucleotide sequence ID" value="NZ_CAJNOB010000001.1"/>
</dbReference>
<dbReference type="EMBL" id="CAJNOB010000001">
    <property type="protein sequence ID" value="CAF0689821.1"/>
    <property type="molecule type" value="Genomic_DNA"/>
</dbReference>
<keyword evidence="2" id="KW-0732">Signal</keyword>
<feature type="chain" id="PRO_5036271382" evidence="2">
    <location>
        <begin position="33"/>
        <end position="202"/>
    </location>
</feature>
<evidence type="ECO:0000313" key="3">
    <source>
        <dbReference type="EMBL" id="CAF0689813.1"/>
    </source>
</evidence>
<reference evidence="3" key="1">
    <citation type="submission" date="2021-02" db="EMBL/GenBank/DDBJ databases">
        <authorList>
            <person name="Cremers G."/>
            <person name="Picone N."/>
        </authorList>
    </citation>
    <scope>NUCLEOTIDE SEQUENCE</scope>
    <source>
        <strain evidence="3">PQ17</strain>
    </source>
</reference>
<feature type="transmembrane region" description="Helical" evidence="1">
    <location>
        <begin position="162"/>
        <end position="184"/>
    </location>
</feature>
<evidence type="ECO:0000256" key="1">
    <source>
        <dbReference type="SAM" id="Phobius"/>
    </source>
</evidence>
<dbReference type="Proteomes" id="UP000663859">
    <property type="component" value="Unassembled WGS sequence"/>
</dbReference>
<protein>
    <submittedName>
        <fullName evidence="3">Uncharacterized protein</fullName>
    </submittedName>
</protein>
<keyword evidence="5" id="KW-1185">Reference proteome</keyword>
<comment type="caution">
    <text evidence="3">The sequence shown here is derived from an EMBL/GenBank/DDBJ whole genome shotgun (WGS) entry which is preliminary data.</text>
</comment>
<evidence type="ECO:0000313" key="5">
    <source>
        <dbReference type="Proteomes" id="UP000663859"/>
    </source>
</evidence>
<dbReference type="AlphaFoldDB" id="A0A8J2BR18"/>
<feature type="signal peptide" evidence="2">
    <location>
        <begin position="1"/>
        <end position="32"/>
    </location>
</feature>
<proteinExistence type="predicted"/>
<accession>A0A8J2BR18</accession>
<evidence type="ECO:0000313" key="4">
    <source>
        <dbReference type="EMBL" id="CAF0689821.1"/>
    </source>
</evidence>
<dbReference type="EMBL" id="CAJNOB010000001">
    <property type="protein sequence ID" value="CAF0689813.1"/>
    <property type="molecule type" value="Genomic_DNA"/>
</dbReference>
<name>A0A8J2BR18_9BACT</name>
<sequence length="202" mass="21089">MSSTLKPGLVRLSVVASLFLGTLLWTSPAAWAHGGGGSGPSCAILEKSGYAVHLDIYVQASPGSAALSYCQDVPATGQLVLAFDLITDDLKKVPIAIEVKDSSGNVVLREPARKYPAGVIALPGQFSKGRYVATLTVIGAKDPKTGGPLRFDFVVNAGSTGLLVAVVPWIGLGVAALGALWVGWRVARRRSEPELEQSPEKP</sequence>
<keyword evidence="1" id="KW-0812">Transmembrane</keyword>
<keyword evidence="1" id="KW-0472">Membrane</keyword>
<keyword evidence="1" id="KW-1133">Transmembrane helix</keyword>
<gene>
    <name evidence="3" type="ORF">MPNT_10380</name>
    <name evidence="4" type="ORF">MPNT_10384</name>
</gene>